<dbReference type="GO" id="GO:0000724">
    <property type="term" value="P:double-strand break repair via homologous recombination"/>
    <property type="evidence" value="ECO:0007669"/>
    <property type="project" value="TreeGrafter"/>
</dbReference>
<accession>A0A832ZVU1</accession>
<protein>
    <recommendedName>
        <fullName evidence="2">OB domain-containing protein</fullName>
    </recommendedName>
</protein>
<name>A0A832ZVU1_CALS0</name>
<dbReference type="Pfam" id="PF01336">
    <property type="entry name" value="tRNA_anti-codon"/>
    <property type="match status" value="1"/>
</dbReference>
<dbReference type="GO" id="GO:0010212">
    <property type="term" value="P:response to ionizing radiation"/>
    <property type="evidence" value="ECO:0007669"/>
    <property type="project" value="TreeGrafter"/>
</dbReference>
<dbReference type="Gene3D" id="2.40.50.140">
    <property type="entry name" value="Nucleic acid-binding proteins"/>
    <property type="match status" value="2"/>
</dbReference>
<evidence type="ECO:0000313" key="3">
    <source>
        <dbReference type="EMBL" id="HIQ29623.1"/>
    </source>
</evidence>
<dbReference type="InterPro" id="IPR012340">
    <property type="entry name" value="NA-bd_OB-fold"/>
</dbReference>
<feature type="non-terminal residue" evidence="3">
    <location>
        <position position="1"/>
    </location>
</feature>
<dbReference type="PANTHER" id="PTHR13356:SF0">
    <property type="entry name" value="SOSS COMPLEX SUBUNIT B HOMOLOG"/>
    <property type="match status" value="1"/>
</dbReference>
<comment type="caution">
    <text evidence="3">The sequence shown here is derived from an EMBL/GenBank/DDBJ whole genome shotgun (WGS) entry which is preliminary data.</text>
</comment>
<keyword evidence="1" id="KW-0238">DNA-binding</keyword>
<evidence type="ECO:0000259" key="2">
    <source>
        <dbReference type="Pfam" id="PF01336"/>
    </source>
</evidence>
<dbReference type="PANTHER" id="PTHR13356">
    <property type="entry name" value="OB FOLD NUCLEIC ACID BINDING PROTEIN-RELATED"/>
    <property type="match status" value="1"/>
</dbReference>
<gene>
    <name evidence="3" type="ORF">EYH45_03565</name>
</gene>
<organism evidence="3 4">
    <name type="scientific">Caldiarchaeum subterraneum</name>
    <dbReference type="NCBI Taxonomy" id="311458"/>
    <lineage>
        <taxon>Archaea</taxon>
        <taxon>Nitrososphaerota</taxon>
        <taxon>Candidatus Caldarchaeales</taxon>
        <taxon>Candidatus Caldarchaeaceae</taxon>
        <taxon>Candidatus Caldarchaeum</taxon>
    </lineage>
</organism>
<dbReference type="InterPro" id="IPR051231">
    <property type="entry name" value="SOSS-B"/>
</dbReference>
<sequence>ELSREEIEKRIERMLSESPLLTREGALLYILSEIGEKLDENLNYPLVKIKNLTTGLRNVNLVGRVLAVRYHNLPSGRLMARVKLGDETGKTEVVCWDDACNQLREQKITAGDVVKLQAGYVRENRRTGELEVHLSKLGHIQKTENKKVPDLVAFYPRLGEAMKMRSEKIDFVAVVLDVERAREVGVKDVKMALVELVLGDGVDAYYANLWLEQEDTTPELRRFDVILVSDAWRRDDGITLTSRTQILKLNPSESLYASGLLEEARRMLKDSLRFYVVDVTNDTAILYDGASLARASLSEPVSRSWCIELHDVIKVRHRGRMYLHYGRIRKLPNDKCSDIARTPNRVGLRDIKDEAHDIVVRGYITGKTPLSKADTRFGPRNVIQFWLKEGEFSISCLAWGDKAVELDKIPDGAYVELRWINVRRNRFNELEIRVDSDSVVEVLENRVFR</sequence>
<evidence type="ECO:0000256" key="1">
    <source>
        <dbReference type="ARBA" id="ARBA00023125"/>
    </source>
</evidence>
<reference evidence="3" key="1">
    <citation type="journal article" date="2020" name="ISME J.">
        <title>Gammaproteobacteria mediating utilization of methyl-, sulfur- and petroleum organic compounds in deep ocean hydrothermal plumes.</title>
        <authorList>
            <person name="Zhou Z."/>
            <person name="Liu Y."/>
            <person name="Pan J."/>
            <person name="Cron B.R."/>
            <person name="Toner B.M."/>
            <person name="Anantharaman K."/>
            <person name="Breier J.A."/>
            <person name="Dick G.J."/>
            <person name="Li M."/>
        </authorList>
    </citation>
    <scope>NUCLEOTIDE SEQUENCE</scope>
    <source>
        <strain evidence="3">SZUA-1515</strain>
    </source>
</reference>
<dbReference type="InterPro" id="IPR004365">
    <property type="entry name" value="NA-bd_OB_tRNA"/>
</dbReference>
<proteinExistence type="predicted"/>
<dbReference type="EMBL" id="DQVM01000068">
    <property type="protein sequence ID" value="HIQ29623.1"/>
    <property type="molecule type" value="Genomic_DNA"/>
</dbReference>
<dbReference type="Proteomes" id="UP000608579">
    <property type="component" value="Unassembled WGS sequence"/>
</dbReference>
<dbReference type="AlphaFoldDB" id="A0A832ZVU1"/>
<feature type="domain" description="OB" evidence="2">
    <location>
        <begin position="59"/>
        <end position="137"/>
    </location>
</feature>
<dbReference type="SUPFAM" id="SSF50249">
    <property type="entry name" value="Nucleic acid-binding proteins"/>
    <property type="match status" value="2"/>
</dbReference>
<dbReference type="GO" id="GO:0003677">
    <property type="term" value="F:DNA binding"/>
    <property type="evidence" value="ECO:0007669"/>
    <property type="project" value="UniProtKB-KW"/>
</dbReference>
<evidence type="ECO:0000313" key="4">
    <source>
        <dbReference type="Proteomes" id="UP000608579"/>
    </source>
</evidence>